<dbReference type="AlphaFoldDB" id="A0A914D3H7"/>
<comment type="subcellular location">
    <subcellularLocation>
        <location evidence="1">Endomembrane system</location>
        <topology evidence="1">Multi-pass membrane protein</topology>
    </subcellularLocation>
</comment>
<evidence type="ECO:0000256" key="4">
    <source>
        <dbReference type="ARBA" id="ARBA00022989"/>
    </source>
</evidence>
<dbReference type="Proteomes" id="UP000887540">
    <property type="component" value="Unplaced"/>
</dbReference>
<feature type="transmembrane region" description="Helical" evidence="6">
    <location>
        <begin position="177"/>
        <end position="197"/>
    </location>
</feature>
<keyword evidence="3 6" id="KW-0812">Transmembrane</keyword>
<feature type="transmembrane region" description="Helical" evidence="6">
    <location>
        <begin position="150"/>
        <end position="171"/>
    </location>
</feature>
<protein>
    <submittedName>
        <fullName evidence="8">Uncharacterized protein</fullName>
    </submittedName>
</protein>
<dbReference type="GO" id="GO:0005765">
    <property type="term" value="C:lysosomal membrane"/>
    <property type="evidence" value="ECO:0007669"/>
    <property type="project" value="TreeGrafter"/>
</dbReference>
<dbReference type="InterPro" id="IPR036259">
    <property type="entry name" value="MFS_trans_sf"/>
</dbReference>
<evidence type="ECO:0000256" key="5">
    <source>
        <dbReference type="ARBA" id="ARBA00023136"/>
    </source>
</evidence>
<evidence type="ECO:0000256" key="6">
    <source>
        <dbReference type="SAM" id="Phobius"/>
    </source>
</evidence>
<evidence type="ECO:0000313" key="7">
    <source>
        <dbReference type="Proteomes" id="UP000887540"/>
    </source>
</evidence>
<dbReference type="InterPro" id="IPR051068">
    <property type="entry name" value="MFS_Domain-Containing_Protein"/>
</dbReference>
<dbReference type="PANTHER" id="PTHR23510:SF3">
    <property type="entry name" value="MAJOR FACILITATOR SUPERFAMILY DOMAIN-CONTAINING PROTEIN 8"/>
    <property type="match status" value="1"/>
</dbReference>
<dbReference type="PANTHER" id="PTHR23510">
    <property type="entry name" value="INNER MEMBRANE TRANSPORT PROTEIN YAJR"/>
    <property type="match status" value="1"/>
</dbReference>
<keyword evidence="2" id="KW-0813">Transport</keyword>
<name>A0A914D3H7_9BILA</name>
<feature type="transmembrane region" description="Helical" evidence="6">
    <location>
        <begin position="20"/>
        <end position="39"/>
    </location>
</feature>
<proteinExistence type="predicted"/>
<evidence type="ECO:0000256" key="2">
    <source>
        <dbReference type="ARBA" id="ARBA00022448"/>
    </source>
</evidence>
<keyword evidence="4 6" id="KW-1133">Transmembrane helix</keyword>
<evidence type="ECO:0000256" key="1">
    <source>
        <dbReference type="ARBA" id="ARBA00004127"/>
    </source>
</evidence>
<accession>A0A914D3H7</accession>
<keyword evidence="5 6" id="KW-0472">Membrane</keyword>
<feature type="transmembrane region" description="Helical" evidence="6">
    <location>
        <begin position="51"/>
        <end position="68"/>
    </location>
</feature>
<organism evidence="7 8">
    <name type="scientific">Acrobeloides nanus</name>
    <dbReference type="NCBI Taxonomy" id="290746"/>
    <lineage>
        <taxon>Eukaryota</taxon>
        <taxon>Metazoa</taxon>
        <taxon>Ecdysozoa</taxon>
        <taxon>Nematoda</taxon>
        <taxon>Chromadorea</taxon>
        <taxon>Rhabditida</taxon>
        <taxon>Tylenchina</taxon>
        <taxon>Cephalobomorpha</taxon>
        <taxon>Cephaloboidea</taxon>
        <taxon>Cephalobidae</taxon>
        <taxon>Acrobeloides</taxon>
    </lineage>
</organism>
<keyword evidence="7" id="KW-1185">Reference proteome</keyword>
<dbReference type="WBParaSite" id="ACRNAN_scaffold17219.g8557.t1">
    <property type="protein sequence ID" value="ACRNAN_scaffold17219.g8557.t1"/>
    <property type="gene ID" value="ACRNAN_scaffold17219.g8557"/>
</dbReference>
<reference evidence="8" key="1">
    <citation type="submission" date="2022-11" db="UniProtKB">
        <authorList>
            <consortium name="WormBaseParasite"/>
        </authorList>
    </citation>
    <scope>IDENTIFICATION</scope>
</reference>
<feature type="transmembrane region" description="Helical" evidence="6">
    <location>
        <begin position="109"/>
        <end position="129"/>
    </location>
</feature>
<dbReference type="GO" id="GO:0012505">
    <property type="term" value="C:endomembrane system"/>
    <property type="evidence" value="ECO:0007669"/>
    <property type="project" value="UniProtKB-SubCell"/>
</dbReference>
<sequence length="223" mass="24934">MYSMAVFQWTSNDAVFYNSLIQGIVGAIGLAVYIAYTVFNINNWISERKAILFAIMFYLAFYLSSYPWPFYGSSIKYQTATNTTNGNVSSTAGCNPSYKWCADTPAVNVWVYNIAYLIFIGAGMPVVGINLDSLFSKVLGPIRQGTVQGFFLAAGHSLNIFGSIVVSKVYVMSGPRYIWLFIICIISLGVLAFVIFYRRMVDFSIKKSNDENDDNEKMKKISS</sequence>
<dbReference type="SUPFAM" id="SSF103473">
    <property type="entry name" value="MFS general substrate transporter"/>
    <property type="match status" value="1"/>
</dbReference>
<evidence type="ECO:0000256" key="3">
    <source>
        <dbReference type="ARBA" id="ARBA00022692"/>
    </source>
</evidence>
<evidence type="ECO:0000313" key="8">
    <source>
        <dbReference type="WBParaSite" id="ACRNAN_scaffold17219.g8557.t1"/>
    </source>
</evidence>